<dbReference type="Proteomes" id="UP001319865">
    <property type="component" value="Chromosome"/>
</dbReference>
<feature type="domain" description="Translocation and assembly module TamB C-terminal" evidence="6">
    <location>
        <begin position="1000"/>
        <end position="1417"/>
    </location>
</feature>
<accession>A0ABM7V061</accession>
<feature type="compositionally biased region" description="Basic and acidic residues" evidence="5">
    <location>
        <begin position="1461"/>
        <end position="1470"/>
    </location>
</feature>
<name>A0ABM7V061_9FLAO</name>
<keyword evidence="8" id="KW-1185">Reference proteome</keyword>
<organism evidence="7 8">
    <name type="scientific">Flavobacterium ammonificans</name>
    <dbReference type="NCBI Taxonomy" id="1751056"/>
    <lineage>
        <taxon>Bacteria</taxon>
        <taxon>Pseudomonadati</taxon>
        <taxon>Bacteroidota</taxon>
        <taxon>Flavobacteriia</taxon>
        <taxon>Flavobacteriales</taxon>
        <taxon>Flavobacteriaceae</taxon>
        <taxon>Flavobacterium</taxon>
    </lineage>
</organism>
<reference evidence="7 8" key="2">
    <citation type="journal article" date="2022" name="Microorganisms">
        <title>Complete Genome Sequences of Two Flavobacterium ammonificans Strains and a Flavobacterium ammoniigenes Strain of Ammonifying Bacterioplankton Isolated from Surface River Water.</title>
        <authorList>
            <person name="Suda W."/>
            <person name="Ogata Y."/>
            <person name="Shindo C."/>
            <person name="Watanabe K."/>
        </authorList>
    </citation>
    <scope>NUCLEOTIDE SEQUENCE [LARGE SCALE GENOMIC DNA]</scope>
    <source>
        <strain evidence="7 8">GENT11</strain>
    </source>
</reference>
<feature type="region of interest" description="Disordered" evidence="5">
    <location>
        <begin position="1452"/>
        <end position="1478"/>
    </location>
</feature>
<dbReference type="EMBL" id="AP025183">
    <property type="protein sequence ID" value="BDB53385.1"/>
    <property type="molecule type" value="Genomic_DNA"/>
</dbReference>
<keyword evidence="3" id="KW-1133">Transmembrane helix</keyword>
<sequence length="1478" mass="165834">MLLLGITLSLPVVQTRIAQYVTTTLNNDFGTNISVEQVAISPFGSVKFKKVLIRDHHQDTLIFSNRIKTTISDGKKLLDGDLIFSDLHLDGLVFHLKTYKKEKLTNLDVFVNAFGEDTTSTGKHFLLTAKQATITKGHFTVFDENRVIPKDVDFTKLNIQLSDFKLYGPDVNTNILKMSFLDHRGVYVKKLSGVLSYTKKQIKLTKLLAETKENSEIKANVVLNYKISDFSDFNNKVQFDVQLASSTLASNDIRCFYNELGKNQFFYIKTNLSGTLNDLKLNQLNLVDSQKSKMIGAIRFKNLFPSKGQEFYMKGKFKTLSSSYDNLAVLLPNVLGKKLPVEMKRLGQFNIVGTTELTTKSINAAFKMNSDLGLVSTDFVISNIDFIDKAAYVGDVVLEQFDLGTLVAEDDLGKISANLSIDGIGFTDKYLNTKIEGAISQLDYNKYSYSNLEVNGTFKMPIYQGNLTINDPNLNLSFDGLIDWSKKDSRFDFHLAIDNANLYNLKFTNDSTSVLKGDIVTQVEGNSIDNIRGNVFVNKTTYTNSKSVYYFDDFSINSSFDSANNRTITVNSPDIVEGKIEGKYKFNQLQDLIENSLGSLYANYKPNKVDKGQFLNFDLSINNKIVEVFFPQVSIGENTKMSGAINSDKNEFQFKFNSPQIVASENTLDNIRVTVDNQNPLYNAYVEMDSIKSKFYKIRDFSLINVTMKDSLFFRTEFKGGNKGEDYFNLNLYHTINKDNKNVVGISKSEVKFKDYLWFLNENDTQNNRIVFDKNLNEFTIEDIILSHEDQRIELLGKLKGSNYKDLKLSFKDVNFNKITPDNELFVFDGSINGEINFNQENKIFRPTANLNISEFILNKNNLGALSLNITGDENLSNFAIASSIKNDNFESFNTSGNLSIINDETVFDLRVMLDKFNLATLGPVGGEVLSNIRGFVSGNATIQGNINKPEINGRLFIDKAGMGISYLGTDYNLVDKTIVDLTDERFLFRNNLLIDSKFGTKGILNGVIEHKNFSDWKLDLSLNSKRLLALDTKDSEDAAYFGTAFINGTAKITGPTTSLFISVDAKSEKGTSVKIPINNAEEVGDNSFLHFITPKEKYNLQKGIVTTQRDYKGLELEFDFNITPDAEVEVILDRSSGHGMKGKGNGSLLFKINTLGKFNMWGDFQAYEGTYNFRTTGINKRFSVKKGGSISWDGNPLKALLNLEAVYKTTANPSLLIDNTSFNRKVPVEVVIGIKGDLMSPEPDFNIEFPTVSNVLKSEIQTKLYDKEVRQTQALYLLSTGSFLSAEGINQNDISGSLFETAAGLLGDLIQSDNDKFEVGINVVGADRRLGRETDGRFEASVSSKINERITFNGKLGVPFGGINQTAFVGNVELLWRLDQEGDLNARIFNKENDINFIGQGIGYTQGIGLSYQVDFDTFRELIQKMFKKNRVIQTIPSEYLNPDSELSPDFINFSNSKKPTKELPKQNREGLAPEED</sequence>
<keyword evidence="4" id="KW-0472">Membrane</keyword>
<evidence type="ECO:0000256" key="1">
    <source>
        <dbReference type="ARBA" id="ARBA00004167"/>
    </source>
</evidence>
<dbReference type="RefSeq" id="WP_229329581.1">
    <property type="nucleotide sequence ID" value="NZ_AP025183.1"/>
</dbReference>
<evidence type="ECO:0000256" key="3">
    <source>
        <dbReference type="ARBA" id="ARBA00022989"/>
    </source>
</evidence>
<dbReference type="PANTHER" id="PTHR36985">
    <property type="entry name" value="TRANSLOCATION AND ASSEMBLY MODULE SUBUNIT TAMB"/>
    <property type="match status" value="1"/>
</dbReference>
<dbReference type="Pfam" id="PF04357">
    <property type="entry name" value="TamB"/>
    <property type="match status" value="1"/>
</dbReference>
<evidence type="ECO:0000256" key="5">
    <source>
        <dbReference type="SAM" id="MobiDB-lite"/>
    </source>
</evidence>
<evidence type="ECO:0000256" key="2">
    <source>
        <dbReference type="ARBA" id="ARBA00022692"/>
    </source>
</evidence>
<dbReference type="InterPro" id="IPR007452">
    <property type="entry name" value="TamB_C"/>
</dbReference>
<evidence type="ECO:0000256" key="4">
    <source>
        <dbReference type="ARBA" id="ARBA00023136"/>
    </source>
</evidence>
<protein>
    <submittedName>
        <fullName evidence="7">DUF490 domain-containing protein</fullName>
    </submittedName>
</protein>
<gene>
    <name evidence="7" type="ORF">GENT11_16970</name>
</gene>
<keyword evidence="2" id="KW-0812">Transmembrane</keyword>
<reference evidence="7 8" key="1">
    <citation type="journal article" date="2022" name="Int. J. Syst. Evol. Microbiol.">
        <title>Flavobacterium ammonificans sp. nov. and Flavobacterium ammoniigenes sp. nov., ammonifying bacteria isolated from surface river water.</title>
        <authorList>
            <person name="Watanabe K."/>
            <person name="Kitamura T."/>
            <person name="Ogata Y."/>
            <person name="Shindo C."/>
            <person name="Suda W."/>
        </authorList>
    </citation>
    <scope>NUCLEOTIDE SEQUENCE [LARGE SCALE GENOMIC DNA]</scope>
    <source>
        <strain evidence="7 8">GENT11</strain>
    </source>
</reference>
<evidence type="ECO:0000313" key="8">
    <source>
        <dbReference type="Proteomes" id="UP001319865"/>
    </source>
</evidence>
<comment type="subcellular location">
    <subcellularLocation>
        <location evidence="1">Membrane</location>
        <topology evidence="1">Single-pass membrane protein</topology>
    </subcellularLocation>
</comment>
<dbReference type="PANTHER" id="PTHR36985:SF1">
    <property type="entry name" value="TRANSLOCATION AND ASSEMBLY MODULE SUBUNIT TAMB"/>
    <property type="match status" value="1"/>
</dbReference>
<evidence type="ECO:0000313" key="7">
    <source>
        <dbReference type="EMBL" id="BDB53385.1"/>
    </source>
</evidence>
<evidence type="ECO:0000259" key="6">
    <source>
        <dbReference type="Pfam" id="PF04357"/>
    </source>
</evidence>
<proteinExistence type="predicted"/>